<dbReference type="Proteomes" id="UP000266841">
    <property type="component" value="Unassembled WGS sequence"/>
</dbReference>
<proteinExistence type="predicted"/>
<protein>
    <submittedName>
        <fullName evidence="2">Uncharacterized protein</fullName>
    </submittedName>
</protein>
<accession>K0TRN1</accession>
<evidence type="ECO:0000313" key="2">
    <source>
        <dbReference type="EMBL" id="EJK78087.1"/>
    </source>
</evidence>
<comment type="caution">
    <text evidence="2">The sequence shown here is derived from an EMBL/GenBank/DDBJ whole genome shotgun (WGS) entry which is preliminary data.</text>
</comment>
<reference evidence="2 3" key="1">
    <citation type="journal article" date="2012" name="Genome Biol.">
        <title>Genome and low-iron response of an oceanic diatom adapted to chronic iron limitation.</title>
        <authorList>
            <person name="Lommer M."/>
            <person name="Specht M."/>
            <person name="Roy A.S."/>
            <person name="Kraemer L."/>
            <person name="Andreson R."/>
            <person name="Gutowska M.A."/>
            <person name="Wolf J."/>
            <person name="Bergner S.V."/>
            <person name="Schilhabel M.B."/>
            <person name="Klostermeier U.C."/>
            <person name="Beiko R.G."/>
            <person name="Rosenstiel P."/>
            <person name="Hippler M."/>
            <person name="Laroche J."/>
        </authorList>
    </citation>
    <scope>NUCLEOTIDE SEQUENCE [LARGE SCALE GENOMIC DNA]</scope>
    <source>
        <strain evidence="2 3">CCMP1005</strain>
    </source>
</reference>
<feature type="compositionally biased region" description="Low complexity" evidence="1">
    <location>
        <begin position="21"/>
        <end position="33"/>
    </location>
</feature>
<feature type="compositionally biased region" description="Pro residues" evidence="1">
    <location>
        <begin position="51"/>
        <end position="62"/>
    </location>
</feature>
<feature type="non-terminal residue" evidence="2">
    <location>
        <position position="124"/>
    </location>
</feature>
<evidence type="ECO:0000256" key="1">
    <source>
        <dbReference type="SAM" id="MobiDB-lite"/>
    </source>
</evidence>
<dbReference type="EMBL" id="AGNL01000036">
    <property type="protein sequence ID" value="EJK78087.1"/>
    <property type="molecule type" value="Genomic_DNA"/>
</dbReference>
<sequence>MQPVFTNGPKKAKPHKKAAARRLPAAARNPRSRSSLVQKNDDGIAGVFALPPRPPPRPPPPSSAYRIRGSAEEGLPFVPYERGFVQDADDGGVALPCPGGCSGAGDCDALTGRCDCEAHGHGTR</sequence>
<name>K0TRN1_THAOC</name>
<evidence type="ECO:0000313" key="3">
    <source>
        <dbReference type="Proteomes" id="UP000266841"/>
    </source>
</evidence>
<gene>
    <name evidence="2" type="ORF">THAOC_00033</name>
</gene>
<dbReference type="AlphaFoldDB" id="K0TRN1"/>
<keyword evidence="3" id="KW-1185">Reference proteome</keyword>
<feature type="region of interest" description="Disordered" evidence="1">
    <location>
        <begin position="1"/>
        <end position="63"/>
    </location>
</feature>
<feature type="compositionally biased region" description="Basic residues" evidence="1">
    <location>
        <begin position="10"/>
        <end position="20"/>
    </location>
</feature>
<organism evidence="2 3">
    <name type="scientific">Thalassiosira oceanica</name>
    <name type="common">Marine diatom</name>
    <dbReference type="NCBI Taxonomy" id="159749"/>
    <lineage>
        <taxon>Eukaryota</taxon>
        <taxon>Sar</taxon>
        <taxon>Stramenopiles</taxon>
        <taxon>Ochrophyta</taxon>
        <taxon>Bacillariophyta</taxon>
        <taxon>Coscinodiscophyceae</taxon>
        <taxon>Thalassiosirophycidae</taxon>
        <taxon>Thalassiosirales</taxon>
        <taxon>Thalassiosiraceae</taxon>
        <taxon>Thalassiosira</taxon>
    </lineage>
</organism>